<feature type="domain" description="EB" evidence="2">
    <location>
        <begin position="200"/>
        <end position="242"/>
    </location>
</feature>
<proteinExistence type="predicted"/>
<evidence type="ECO:0000256" key="1">
    <source>
        <dbReference type="SAM" id="SignalP"/>
    </source>
</evidence>
<accession>A0A1W7R6X9</accession>
<dbReference type="VEuPathDB" id="VectorBase:AALFPA_062183"/>
<evidence type="ECO:0000313" key="3">
    <source>
        <dbReference type="EMBL" id="JAV46918.1"/>
    </source>
</evidence>
<feature type="signal peptide" evidence="1">
    <location>
        <begin position="1"/>
        <end position="20"/>
    </location>
</feature>
<dbReference type="PANTHER" id="PTHR39069:SF4">
    <property type="entry name" value="LD24340P"/>
    <property type="match status" value="1"/>
</dbReference>
<feature type="domain" description="EB" evidence="2">
    <location>
        <begin position="108"/>
        <end position="156"/>
    </location>
</feature>
<dbReference type="VEuPathDB" id="VectorBase:AALC636_014833"/>
<organism evidence="3">
    <name type="scientific">Aedes albopictus</name>
    <name type="common">Asian tiger mosquito</name>
    <name type="synonym">Stegomyia albopicta</name>
    <dbReference type="NCBI Taxonomy" id="7160"/>
    <lineage>
        <taxon>Eukaryota</taxon>
        <taxon>Metazoa</taxon>
        <taxon>Ecdysozoa</taxon>
        <taxon>Arthropoda</taxon>
        <taxon>Hexapoda</taxon>
        <taxon>Insecta</taxon>
        <taxon>Pterygota</taxon>
        <taxon>Neoptera</taxon>
        <taxon>Endopterygota</taxon>
        <taxon>Diptera</taxon>
        <taxon>Nematocera</taxon>
        <taxon>Culicoidea</taxon>
        <taxon>Culicidae</taxon>
        <taxon>Culicinae</taxon>
        <taxon>Aedini</taxon>
        <taxon>Aedes</taxon>
        <taxon>Stegomyia</taxon>
    </lineage>
</organism>
<protein>
    <recommendedName>
        <fullName evidence="2">EB domain-containing protein</fullName>
    </recommendedName>
</protein>
<dbReference type="VEuPathDB" id="VectorBase:AALF018919"/>
<feature type="chain" id="PRO_5012574530" description="EB domain-containing protein" evidence="1">
    <location>
        <begin position="21"/>
        <end position="341"/>
    </location>
</feature>
<dbReference type="InterPro" id="IPR006149">
    <property type="entry name" value="EB_dom"/>
</dbReference>
<keyword evidence="1" id="KW-0732">Signal</keyword>
<sequence>MRQKILNLVIFLVLLGAVSASELLDLSCDDDKECETFNSSAVKSTCSNGTCHCELIDGGNQTDCKPVVVKVSNQIGGQCPCHAENSYCNEETKLCICKEGFIPSREGKRCMSKSVELGKTCEIDEQCIINDHFSHCDDAHLNCTCSNHFVIFQKECRSIIASPGDKPCQQDKDCSNHTANSLCHEHQCICQGGFVANAENSTCLPIVHYEQQCSDSNQCIAQLGIGSLCSEGKCVCNEQYYPFPTEAHNSTNPEHKIHVLCKRKVTHGASCNNNKECYQFHRGPHEQTMECFMNECVCTHGFYEKGGICISHSGSSAIHVSSIATAFLFVAALFSKKLLTC</sequence>
<dbReference type="PANTHER" id="PTHR39069">
    <property type="entry name" value="ECDYSONE-INDUCIBLE GENE E1, ISOFORM A"/>
    <property type="match status" value="1"/>
</dbReference>
<evidence type="ECO:0000259" key="2">
    <source>
        <dbReference type="Pfam" id="PF01683"/>
    </source>
</evidence>
<reference evidence="3" key="1">
    <citation type="submission" date="2016-03" db="EMBL/GenBank/DDBJ databases">
        <title>RNAseq analyses of the sensorial organs of adult female Aedes albopictus.</title>
        <authorList>
            <person name="Fabrizio L."/>
            <person name="Ribeiro J.M."/>
            <person name="Arca B."/>
        </authorList>
    </citation>
    <scope>NUCLEOTIDE SEQUENCE</scope>
</reference>
<dbReference type="Pfam" id="PF01683">
    <property type="entry name" value="EB"/>
    <property type="match status" value="2"/>
</dbReference>
<name>A0A1W7R6X9_AEDAL</name>
<dbReference type="EMBL" id="GEHC01000727">
    <property type="protein sequence ID" value="JAV46918.1"/>
    <property type="molecule type" value="Transcribed_RNA"/>
</dbReference>
<dbReference type="AlphaFoldDB" id="A0A1W7R6X9"/>